<gene>
    <name evidence="4" type="ORF">SAMN05216251_10319</name>
</gene>
<dbReference type="SUPFAM" id="SSF51735">
    <property type="entry name" value="NAD(P)-binding Rossmann-fold domains"/>
    <property type="match status" value="1"/>
</dbReference>
<dbReference type="EMBL" id="FONG01000003">
    <property type="protein sequence ID" value="SFE41126.1"/>
    <property type="molecule type" value="Genomic_DNA"/>
</dbReference>
<dbReference type="InterPro" id="IPR036291">
    <property type="entry name" value="NAD(P)-bd_dom_sf"/>
</dbReference>
<evidence type="ECO:0000256" key="2">
    <source>
        <dbReference type="ARBA" id="ARBA00023002"/>
    </source>
</evidence>
<evidence type="ECO:0000313" key="4">
    <source>
        <dbReference type="EMBL" id="SFE41126.1"/>
    </source>
</evidence>
<dbReference type="FunFam" id="3.40.50.720:FF:000084">
    <property type="entry name" value="Short-chain dehydrogenase reductase"/>
    <property type="match status" value="1"/>
</dbReference>
<dbReference type="InterPro" id="IPR002347">
    <property type="entry name" value="SDR_fam"/>
</dbReference>
<evidence type="ECO:0000256" key="1">
    <source>
        <dbReference type="ARBA" id="ARBA00006484"/>
    </source>
</evidence>
<dbReference type="InterPro" id="IPR020904">
    <property type="entry name" value="Sc_DH/Rdtase_CS"/>
</dbReference>
<dbReference type="GO" id="GO:0032787">
    <property type="term" value="P:monocarboxylic acid metabolic process"/>
    <property type="evidence" value="ECO:0007669"/>
    <property type="project" value="UniProtKB-ARBA"/>
</dbReference>
<organism evidence="4 5">
    <name type="scientific">Actinacidiphila alni</name>
    <dbReference type="NCBI Taxonomy" id="380248"/>
    <lineage>
        <taxon>Bacteria</taxon>
        <taxon>Bacillati</taxon>
        <taxon>Actinomycetota</taxon>
        <taxon>Actinomycetes</taxon>
        <taxon>Kitasatosporales</taxon>
        <taxon>Streptomycetaceae</taxon>
        <taxon>Actinacidiphila</taxon>
    </lineage>
</organism>
<dbReference type="PRINTS" id="PR00080">
    <property type="entry name" value="SDRFAMILY"/>
</dbReference>
<dbReference type="NCBIfam" id="NF009093">
    <property type="entry name" value="PRK12429.1"/>
    <property type="match status" value="1"/>
</dbReference>
<dbReference type="PRINTS" id="PR00081">
    <property type="entry name" value="GDHRDH"/>
</dbReference>
<dbReference type="OrthoDB" id="9786435at2"/>
<dbReference type="GO" id="GO:0016491">
    <property type="term" value="F:oxidoreductase activity"/>
    <property type="evidence" value="ECO:0007669"/>
    <property type="project" value="UniProtKB-KW"/>
</dbReference>
<reference evidence="4 5" key="1">
    <citation type="submission" date="2016-10" db="EMBL/GenBank/DDBJ databases">
        <authorList>
            <person name="de Groot N.N."/>
        </authorList>
    </citation>
    <scope>NUCLEOTIDE SEQUENCE [LARGE SCALE GENOMIC DNA]</scope>
    <source>
        <strain evidence="4 5">CGMCC 4.3510</strain>
    </source>
</reference>
<dbReference type="RefSeq" id="WP_093712289.1">
    <property type="nucleotide sequence ID" value="NZ_FONG01000003.1"/>
</dbReference>
<dbReference type="AlphaFoldDB" id="A0A1I2AB64"/>
<feature type="compositionally biased region" description="Low complexity" evidence="3">
    <location>
        <begin position="13"/>
        <end position="32"/>
    </location>
</feature>
<dbReference type="STRING" id="380248.SAMN05216251_10319"/>
<dbReference type="InterPro" id="IPR050259">
    <property type="entry name" value="SDR"/>
</dbReference>
<comment type="similarity">
    <text evidence="1">Belongs to the short-chain dehydrogenases/reductases (SDR) family.</text>
</comment>
<feature type="region of interest" description="Disordered" evidence="3">
    <location>
        <begin position="1"/>
        <end position="35"/>
    </location>
</feature>
<keyword evidence="2" id="KW-0560">Oxidoreductase</keyword>
<sequence>MESTQSHGAERSPAAQTAAAAGPGGRPAPDGPRFLTGRTALVTGAAGGIGRACAVALARAGAAVHVVDIAADAAKEVAAEIGGTCWVTDLADPDAVDALPADADIVVNNAGLQHIAPLQDFPPERFALIQRVMVEAPFRILRRTLPHMYAGGWGRIVNISSVHGLRASPYKSAYVVAKHALEGLSKTVALEGAEHGVTSNCVNPGYVRTPLVEDQIATQAVAHGIAESEVVEKVMLERTAIKRLIEPDEVAAAVLWFCSPHTGYITGASLPVDGGWTAH</sequence>
<evidence type="ECO:0000256" key="3">
    <source>
        <dbReference type="SAM" id="MobiDB-lite"/>
    </source>
</evidence>
<protein>
    <submittedName>
        <fullName evidence="4">3-hydroxybutyrate dehydrogenase</fullName>
    </submittedName>
</protein>
<dbReference type="Pfam" id="PF13561">
    <property type="entry name" value="adh_short_C2"/>
    <property type="match status" value="1"/>
</dbReference>
<dbReference type="PANTHER" id="PTHR42879:SF2">
    <property type="entry name" value="3-OXOACYL-[ACYL-CARRIER-PROTEIN] REDUCTASE FABG"/>
    <property type="match status" value="1"/>
</dbReference>
<evidence type="ECO:0000313" key="5">
    <source>
        <dbReference type="Proteomes" id="UP000199323"/>
    </source>
</evidence>
<accession>A0A1I2AB64</accession>
<proteinExistence type="inferred from homology"/>
<keyword evidence="5" id="KW-1185">Reference proteome</keyword>
<dbReference type="PROSITE" id="PS00061">
    <property type="entry name" value="ADH_SHORT"/>
    <property type="match status" value="1"/>
</dbReference>
<dbReference type="Proteomes" id="UP000199323">
    <property type="component" value="Unassembled WGS sequence"/>
</dbReference>
<dbReference type="PANTHER" id="PTHR42879">
    <property type="entry name" value="3-OXOACYL-(ACYL-CARRIER-PROTEIN) REDUCTASE"/>
    <property type="match status" value="1"/>
</dbReference>
<dbReference type="Gene3D" id="3.40.50.720">
    <property type="entry name" value="NAD(P)-binding Rossmann-like Domain"/>
    <property type="match status" value="1"/>
</dbReference>
<name>A0A1I2AB64_9ACTN</name>